<gene>
    <name evidence="1" type="ORF">CLUP02_16696</name>
</gene>
<organism evidence="1 2">
    <name type="scientific">Colletotrichum lupini</name>
    <dbReference type="NCBI Taxonomy" id="145971"/>
    <lineage>
        <taxon>Eukaryota</taxon>
        <taxon>Fungi</taxon>
        <taxon>Dikarya</taxon>
        <taxon>Ascomycota</taxon>
        <taxon>Pezizomycotina</taxon>
        <taxon>Sordariomycetes</taxon>
        <taxon>Hypocreomycetidae</taxon>
        <taxon>Glomerellales</taxon>
        <taxon>Glomerellaceae</taxon>
        <taxon>Colletotrichum</taxon>
        <taxon>Colletotrichum acutatum species complex</taxon>
    </lineage>
</organism>
<dbReference type="AlphaFoldDB" id="A0A9Q8WQ82"/>
<reference evidence="1" key="1">
    <citation type="journal article" date="2021" name="Mol. Plant Microbe Interact.">
        <title>Complete Genome Sequence of the Plant-Pathogenic Fungus Colletotrichum lupini.</title>
        <authorList>
            <person name="Baroncelli R."/>
            <person name="Pensec F."/>
            <person name="Da Lio D."/>
            <person name="Boufleur T."/>
            <person name="Vicente I."/>
            <person name="Sarrocco S."/>
            <person name="Picot A."/>
            <person name="Baraldi E."/>
            <person name="Sukno S."/>
            <person name="Thon M."/>
            <person name="Le Floch G."/>
        </authorList>
    </citation>
    <scope>NUCLEOTIDE SEQUENCE</scope>
    <source>
        <strain evidence="1">IMI 504893</strain>
    </source>
</reference>
<dbReference type="RefSeq" id="XP_049152761.1">
    <property type="nucleotide sequence ID" value="XM_049295614.1"/>
</dbReference>
<proteinExistence type="predicted"/>
<dbReference type="KEGG" id="clup:CLUP02_16696"/>
<dbReference type="GeneID" id="73350624"/>
<accession>A0A9Q8WQ82</accession>
<evidence type="ECO:0000313" key="1">
    <source>
        <dbReference type="EMBL" id="UQC91162.1"/>
    </source>
</evidence>
<name>A0A9Q8WQ82_9PEZI</name>
<dbReference type="Proteomes" id="UP000830671">
    <property type="component" value="Chromosome 9"/>
</dbReference>
<dbReference type="EMBL" id="CP019481">
    <property type="protein sequence ID" value="UQC91162.1"/>
    <property type="molecule type" value="Genomic_DNA"/>
</dbReference>
<keyword evidence="2" id="KW-1185">Reference proteome</keyword>
<sequence>MGGIGSCEWLARLDDWRCYQASSVGDSDEKAGRDPECHTGGRGVVALHVSCCARVGGVTGVSKFQVPYCYSQVYCCRIVQTRNLVCSRAVHLSVCWSALPGYSSLLPELSLTQSTIITENLGDVGRGHGWTCHIWAVVGFPSTGAILSVF</sequence>
<evidence type="ECO:0000313" key="2">
    <source>
        <dbReference type="Proteomes" id="UP000830671"/>
    </source>
</evidence>
<protein>
    <submittedName>
        <fullName evidence="1">Uncharacterized protein</fullName>
    </submittedName>
</protein>